<protein>
    <submittedName>
        <fullName evidence="1">Uncharacterized protein</fullName>
    </submittedName>
</protein>
<gene>
    <name evidence="1" type="ORF">PHAECO_LOCUS594</name>
</gene>
<evidence type="ECO:0000313" key="2">
    <source>
        <dbReference type="Proteomes" id="UP001153737"/>
    </source>
</evidence>
<dbReference type="InterPro" id="IPR038765">
    <property type="entry name" value="Papain-like_cys_pep_sf"/>
</dbReference>
<keyword evidence="2" id="KW-1185">Reference proteome</keyword>
<dbReference type="EMBL" id="OU896707">
    <property type="protein sequence ID" value="CAG9812609.1"/>
    <property type="molecule type" value="Genomic_DNA"/>
</dbReference>
<dbReference type="Proteomes" id="UP001153737">
    <property type="component" value="Chromosome 1"/>
</dbReference>
<dbReference type="Gene3D" id="3.90.70.10">
    <property type="entry name" value="Cysteine proteinases"/>
    <property type="match status" value="1"/>
</dbReference>
<name>A0A9N9WX17_PHACE</name>
<dbReference type="SUPFAM" id="SSF54001">
    <property type="entry name" value="Cysteine proteinases"/>
    <property type="match status" value="1"/>
</dbReference>
<reference evidence="1" key="1">
    <citation type="submission" date="2022-01" db="EMBL/GenBank/DDBJ databases">
        <authorList>
            <person name="King R."/>
        </authorList>
    </citation>
    <scope>NUCLEOTIDE SEQUENCE</scope>
</reference>
<dbReference type="OrthoDB" id="429671at2759"/>
<reference evidence="1" key="2">
    <citation type="submission" date="2022-10" db="EMBL/GenBank/DDBJ databases">
        <authorList>
            <consortium name="ENA_rothamsted_submissions"/>
            <consortium name="culmorum"/>
            <person name="King R."/>
        </authorList>
    </citation>
    <scope>NUCLEOTIDE SEQUENCE</scope>
</reference>
<organism evidence="1 2">
    <name type="scientific">Phaedon cochleariae</name>
    <name type="common">Mustard beetle</name>
    <dbReference type="NCBI Taxonomy" id="80249"/>
    <lineage>
        <taxon>Eukaryota</taxon>
        <taxon>Metazoa</taxon>
        <taxon>Ecdysozoa</taxon>
        <taxon>Arthropoda</taxon>
        <taxon>Hexapoda</taxon>
        <taxon>Insecta</taxon>
        <taxon>Pterygota</taxon>
        <taxon>Neoptera</taxon>
        <taxon>Endopterygota</taxon>
        <taxon>Coleoptera</taxon>
        <taxon>Polyphaga</taxon>
        <taxon>Cucujiformia</taxon>
        <taxon>Chrysomeloidea</taxon>
        <taxon>Chrysomelidae</taxon>
        <taxon>Chrysomelinae</taxon>
        <taxon>Chrysomelini</taxon>
        <taxon>Phaedon</taxon>
    </lineage>
</organism>
<dbReference type="AlphaFoldDB" id="A0A9N9WX17"/>
<evidence type="ECO:0000313" key="1">
    <source>
        <dbReference type="EMBL" id="CAG9812609.1"/>
    </source>
</evidence>
<proteinExistence type="predicted"/>
<sequence>MIKALEFSVDLEIESRLLSSKSQTPEGRKYMLFPWHRILNYSTYHVGDKATRGPYYTDAFQMEHSCWLRFDYATVRTMDVTEEQVLKSQDTQVPYYLLFFRRRDTVGWNI</sequence>
<accession>A0A9N9WX17</accession>